<keyword evidence="2" id="KW-0472">Membrane</keyword>
<reference evidence="3 4" key="1">
    <citation type="submission" date="2018-02" db="EMBL/GenBank/DDBJ databases">
        <title>The genomes of Aspergillus section Nigri reveals drivers in fungal speciation.</title>
        <authorList>
            <consortium name="DOE Joint Genome Institute"/>
            <person name="Vesth T.C."/>
            <person name="Nybo J."/>
            <person name="Theobald S."/>
            <person name="Brandl J."/>
            <person name="Frisvad J.C."/>
            <person name="Nielsen K.F."/>
            <person name="Lyhne E.K."/>
            <person name="Kogle M.E."/>
            <person name="Kuo A."/>
            <person name="Riley R."/>
            <person name="Clum A."/>
            <person name="Nolan M."/>
            <person name="Lipzen A."/>
            <person name="Salamov A."/>
            <person name="Henrissat B."/>
            <person name="Wiebenga A."/>
            <person name="De vries R.P."/>
            <person name="Grigoriev I.V."/>
            <person name="Mortensen U.H."/>
            <person name="Andersen M.R."/>
            <person name="Baker S.E."/>
        </authorList>
    </citation>
    <scope>NUCLEOTIDE SEQUENCE [LARGE SCALE GENOMIC DNA]</scope>
    <source>
        <strain evidence="3 4">CBS 707.79</strain>
    </source>
</reference>
<evidence type="ECO:0000256" key="1">
    <source>
        <dbReference type="SAM" id="MobiDB-lite"/>
    </source>
</evidence>
<dbReference type="AlphaFoldDB" id="A0A319DL13"/>
<dbReference type="Proteomes" id="UP000247810">
    <property type="component" value="Unassembled WGS sequence"/>
</dbReference>
<feature type="region of interest" description="Disordered" evidence="1">
    <location>
        <begin position="1"/>
        <end position="35"/>
    </location>
</feature>
<keyword evidence="2" id="KW-0812">Transmembrane</keyword>
<gene>
    <name evidence="3" type="ORF">BO71DRAFT_71885</name>
</gene>
<protein>
    <submittedName>
        <fullName evidence="3">Uncharacterized protein</fullName>
    </submittedName>
</protein>
<keyword evidence="4" id="KW-1185">Reference proteome</keyword>
<feature type="transmembrane region" description="Helical" evidence="2">
    <location>
        <begin position="79"/>
        <end position="96"/>
    </location>
</feature>
<evidence type="ECO:0000313" key="3">
    <source>
        <dbReference type="EMBL" id="PYH98250.1"/>
    </source>
</evidence>
<sequence length="97" mass="10865">MVLSVVISSPTAGHLSPTTSLVRIQPRKGDDDKTTTYYDLSERSVSCGRRLHSLDGALSIPHRCQCVVRNPEHHLRMDSHYLILLLFLFFCSIAVPS</sequence>
<dbReference type="VEuPathDB" id="FungiDB:BO71DRAFT_71885"/>
<feature type="compositionally biased region" description="Polar residues" evidence="1">
    <location>
        <begin position="1"/>
        <end position="22"/>
    </location>
</feature>
<organism evidence="3 4">
    <name type="scientific">Aspergillus ellipticus CBS 707.79</name>
    <dbReference type="NCBI Taxonomy" id="1448320"/>
    <lineage>
        <taxon>Eukaryota</taxon>
        <taxon>Fungi</taxon>
        <taxon>Dikarya</taxon>
        <taxon>Ascomycota</taxon>
        <taxon>Pezizomycotina</taxon>
        <taxon>Eurotiomycetes</taxon>
        <taxon>Eurotiomycetidae</taxon>
        <taxon>Eurotiales</taxon>
        <taxon>Aspergillaceae</taxon>
        <taxon>Aspergillus</taxon>
        <taxon>Aspergillus subgen. Circumdati</taxon>
    </lineage>
</organism>
<accession>A0A319DL13</accession>
<keyword evidence="2" id="KW-1133">Transmembrane helix</keyword>
<evidence type="ECO:0000256" key="2">
    <source>
        <dbReference type="SAM" id="Phobius"/>
    </source>
</evidence>
<evidence type="ECO:0000313" key="4">
    <source>
        <dbReference type="Proteomes" id="UP000247810"/>
    </source>
</evidence>
<dbReference type="OrthoDB" id="10550447at2759"/>
<name>A0A319DL13_9EURO</name>
<dbReference type="EMBL" id="KZ825814">
    <property type="protein sequence ID" value="PYH98250.1"/>
    <property type="molecule type" value="Genomic_DNA"/>
</dbReference>
<proteinExistence type="predicted"/>